<dbReference type="InterPro" id="IPR004193">
    <property type="entry name" value="Glyco_hydro_13_N"/>
</dbReference>
<evidence type="ECO:0000256" key="6">
    <source>
        <dbReference type="ARBA" id="ARBA00022676"/>
    </source>
</evidence>
<organism evidence="12 13">
    <name type="scientific">Roseateles aquae</name>
    <dbReference type="NCBI Taxonomy" id="3077235"/>
    <lineage>
        <taxon>Bacteria</taxon>
        <taxon>Pseudomonadati</taxon>
        <taxon>Pseudomonadota</taxon>
        <taxon>Betaproteobacteria</taxon>
        <taxon>Burkholderiales</taxon>
        <taxon>Sphaerotilaceae</taxon>
        <taxon>Roseateles</taxon>
    </lineage>
</organism>
<evidence type="ECO:0000259" key="11">
    <source>
        <dbReference type="SMART" id="SM00642"/>
    </source>
</evidence>
<evidence type="ECO:0000256" key="7">
    <source>
        <dbReference type="ARBA" id="ARBA00022679"/>
    </source>
</evidence>
<evidence type="ECO:0000256" key="2">
    <source>
        <dbReference type="ARBA" id="ARBA00002953"/>
    </source>
</evidence>
<comment type="caution">
    <text evidence="12">The sequence shown here is derived from an EMBL/GenBank/DDBJ whole genome shotgun (WGS) entry which is preliminary data.</text>
</comment>
<evidence type="ECO:0000256" key="5">
    <source>
        <dbReference type="ARBA" id="ARBA00022600"/>
    </source>
</evidence>
<dbReference type="InterPro" id="IPR006047">
    <property type="entry name" value="GH13_cat_dom"/>
</dbReference>
<dbReference type="InterPro" id="IPR013783">
    <property type="entry name" value="Ig-like_fold"/>
</dbReference>
<feature type="active site" description="Proton donor" evidence="10">
    <location>
        <position position="457"/>
    </location>
</feature>
<dbReference type="Pfam" id="PF02806">
    <property type="entry name" value="Alpha-amylase_C"/>
    <property type="match status" value="1"/>
</dbReference>
<comment type="subunit">
    <text evidence="10">Monomer.</text>
</comment>
<evidence type="ECO:0000256" key="10">
    <source>
        <dbReference type="HAMAP-Rule" id="MF_00685"/>
    </source>
</evidence>
<evidence type="ECO:0000313" key="13">
    <source>
        <dbReference type="Proteomes" id="UP001246372"/>
    </source>
</evidence>
<dbReference type="NCBIfam" id="TIGR01515">
    <property type="entry name" value="branching_enzym"/>
    <property type="match status" value="1"/>
</dbReference>
<dbReference type="GO" id="GO:0003844">
    <property type="term" value="F:1,4-alpha-glucan branching enzyme activity"/>
    <property type="evidence" value="ECO:0007669"/>
    <property type="project" value="UniProtKB-EC"/>
</dbReference>
<evidence type="ECO:0000256" key="8">
    <source>
        <dbReference type="ARBA" id="ARBA00023056"/>
    </source>
</evidence>
<dbReference type="CDD" id="cd02855">
    <property type="entry name" value="E_set_GBE_prok_N"/>
    <property type="match status" value="1"/>
</dbReference>
<dbReference type="InterPro" id="IPR006048">
    <property type="entry name" value="A-amylase/branching_C"/>
</dbReference>
<keyword evidence="5 10" id="KW-0321">Glycogen metabolism</keyword>
<dbReference type="Gene3D" id="2.60.40.1180">
    <property type="entry name" value="Golgi alpha-mannosidase II"/>
    <property type="match status" value="1"/>
</dbReference>
<dbReference type="SUPFAM" id="SSF51011">
    <property type="entry name" value="Glycosyl hydrolase domain"/>
    <property type="match status" value="1"/>
</dbReference>
<dbReference type="SUPFAM" id="SSF51445">
    <property type="entry name" value="(Trans)glycosidases"/>
    <property type="match status" value="1"/>
</dbReference>
<dbReference type="EMBL" id="JAVXZY010000001">
    <property type="protein sequence ID" value="MDT8998270.1"/>
    <property type="molecule type" value="Genomic_DNA"/>
</dbReference>
<gene>
    <name evidence="10 12" type="primary">glgB</name>
    <name evidence="12" type="ORF">RQP53_03155</name>
</gene>
<evidence type="ECO:0000256" key="1">
    <source>
        <dbReference type="ARBA" id="ARBA00000826"/>
    </source>
</evidence>
<dbReference type="NCBIfam" id="NF003811">
    <property type="entry name" value="PRK05402.1"/>
    <property type="match status" value="1"/>
</dbReference>
<comment type="pathway">
    <text evidence="3 10">Glycan biosynthesis; glycogen biosynthesis.</text>
</comment>
<dbReference type="InterPro" id="IPR006407">
    <property type="entry name" value="GlgB"/>
</dbReference>
<dbReference type="RefSeq" id="WP_315648579.1">
    <property type="nucleotide sequence ID" value="NZ_JAVXZY010000001.1"/>
</dbReference>
<sequence>MRAPSERAALIEGRHGDAFAVLGLHADGQGRLQMRALLPGATAVSLIEAASGKVLVELQQAGDGLFEATVPRRRKRFGYRLAVRWSAEQEQPEHYADAYAFGPLLDEQDLTLFAQGGHPRPWQLLGAQPLLIDGVSGVRFAVWAPNAARVSVVGSFNNWDGRRHAMRRRHQAGVWEIFVPHAAVGDLYKYELLAADGRLLPLKADPYARAAQLRPETASVVAALPNALPLPAVRAAANRRDAPISIYEVHAASWRRSDGAWPSWDELAATLPAYAADLGFTHLELLPISEHPFDGSWGYQTLGLFAPSARFGPPEGFARFVAACHQQGLGLLLDWVPAHFPSDAHGLAQFDGTALYEYADPREGFHRDWNTLIYNFGRHEVAQFLAGSALYWGECWGVDGLRVDAVASMLYRDYSRPAGEWLPNAQGGRENLEAIALFKRINETLGRELPGAITVAEESTSFPGVSAPTGAGGLGFHYKWNMGWMNDTLRYIHEDPIHRKWHHDKISFGLVYAFSENFVLPISHDEVVHGKGSMLGKMPGDPKDPTAWQQFATLRAYYGFMWGHPGKKLLFMGQEFAQASEWNHDASLPWQLLDDARHAGVQRLVRDLNRLYRERPSLHRLDCEAAGFEWLISEDRDHSVFAWLRRDAKGDGKGEETIVICNFTPVPRPGYRLPVPDGHGAWREVLNTDAEIYGGSNQGNLQAELPVQEGAISLLLPPLATLMLAPVDQPRVSPLEPTATPS</sequence>
<protein>
    <recommendedName>
        <fullName evidence="10">1,4-alpha-glucan branching enzyme GlgB</fullName>
        <ecNumber evidence="10">2.4.1.18</ecNumber>
    </recommendedName>
    <alternativeName>
        <fullName evidence="10">1,4-alpha-D-glucan:1,4-alpha-D-glucan 6-glucosyl-transferase</fullName>
    </alternativeName>
    <alternativeName>
        <fullName evidence="10">Alpha-(1-&gt;4)-glucan branching enzyme</fullName>
    </alternativeName>
    <alternativeName>
        <fullName evidence="10">Glycogen branching enzyme</fullName>
        <shortName evidence="10">BE</shortName>
    </alternativeName>
</protein>
<feature type="domain" description="Glycosyl hydrolase family 13 catalytic" evidence="11">
    <location>
        <begin position="248"/>
        <end position="597"/>
    </location>
</feature>
<dbReference type="PANTHER" id="PTHR43651">
    <property type="entry name" value="1,4-ALPHA-GLUCAN-BRANCHING ENZYME"/>
    <property type="match status" value="1"/>
</dbReference>
<feature type="active site" description="Nucleophile" evidence="10">
    <location>
        <position position="404"/>
    </location>
</feature>
<dbReference type="PIRSF" id="PIRSF000463">
    <property type="entry name" value="GlgB"/>
    <property type="match status" value="1"/>
</dbReference>
<accession>A0ABU3P6T0</accession>
<dbReference type="SMART" id="SM00642">
    <property type="entry name" value="Aamy"/>
    <property type="match status" value="1"/>
</dbReference>
<keyword evidence="6 10" id="KW-0328">Glycosyltransferase</keyword>
<evidence type="ECO:0000313" key="12">
    <source>
        <dbReference type="EMBL" id="MDT8998270.1"/>
    </source>
</evidence>
<reference evidence="12" key="1">
    <citation type="submission" date="2023-09" db="EMBL/GenBank/DDBJ databases">
        <title>Paucibacter sp. APW11 Genome sequencing and assembly.</title>
        <authorList>
            <person name="Kim I."/>
        </authorList>
    </citation>
    <scope>NUCLEOTIDE SEQUENCE</scope>
    <source>
        <strain evidence="12">APW11</strain>
    </source>
</reference>
<comment type="similarity">
    <text evidence="4 10">Belongs to the glycosyl hydrolase 13 family. GlgB subfamily.</text>
</comment>
<dbReference type="NCBIfam" id="NF008967">
    <property type="entry name" value="PRK12313.1"/>
    <property type="match status" value="1"/>
</dbReference>
<dbReference type="Pfam" id="PF22019">
    <property type="entry name" value="GlgB_N"/>
    <property type="match status" value="1"/>
</dbReference>
<dbReference type="Pfam" id="PF02922">
    <property type="entry name" value="CBM_48"/>
    <property type="match status" value="1"/>
</dbReference>
<comment type="catalytic activity">
    <reaction evidence="1 10">
        <text>Transfers a segment of a (1-&gt;4)-alpha-D-glucan chain to a primary hydroxy group in a similar glucan chain.</text>
        <dbReference type="EC" id="2.4.1.18"/>
    </reaction>
</comment>
<dbReference type="Proteomes" id="UP001246372">
    <property type="component" value="Unassembled WGS sequence"/>
</dbReference>
<dbReference type="PANTHER" id="PTHR43651:SF3">
    <property type="entry name" value="1,4-ALPHA-GLUCAN-BRANCHING ENZYME"/>
    <property type="match status" value="1"/>
</dbReference>
<dbReference type="Gene3D" id="3.20.20.80">
    <property type="entry name" value="Glycosidases"/>
    <property type="match status" value="1"/>
</dbReference>
<dbReference type="HAMAP" id="MF_00685">
    <property type="entry name" value="GlgB"/>
    <property type="match status" value="1"/>
</dbReference>
<dbReference type="InterPro" id="IPR014756">
    <property type="entry name" value="Ig_E-set"/>
</dbReference>
<dbReference type="Gene3D" id="2.60.40.10">
    <property type="entry name" value="Immunoglobulins"/>
    <property type="match status" value="2"/>
</dbReference>
<dbReference type="InterPro" id="IPR037439">
    <property type="entry name" value="Branching_enzy"/>
</dbReference>
<keyword evidence="9 10" id="KW-0119">Carbohydrate metabolism</keyword>
<dbReference type="SUPFAM" id="SSF81296">
    <property type="entry name" value="E set domains"/>
    <property type="match status" value="2"/>
</dbReference>
<dbReference type="InterPro" id="IPR054169">
    <property type="entry name" value="GlgB_N"/>
</dbReference>
<evidence type="ECO:0000256" key="9">
    <source>
        <dbReference type="ARBA" id="ARBA00023277"/>
    </source>
</evidence>
<name>A0ABU3P6T0_9BURK</name>
<evidence type="ECO:0000256" key="4">
    <source>
        <dbReference type="ARBA" id="ARBA00009000"/>
    </source>
</evidence>
<dbReference type="EC" id="2.4.1.18" evidence="10"/>
<dbReference type="InterPro" id="IPR017853">
    <property type="entry name" value="GH"/>
</dbReference>
<keyword evidence="7 10" id="KW-0808">Transferase</keyword>
<comment type="function">
    <text evidence="2 10">Catalyzes the formation of the alpha-1,6-glucosidic linkages in glycogen by scission of a 1,4-alpha-linked oligosaccharide from growing alpha-1,4-glucan chains and the subsequent attachment of the oligosaccharide to the alpha-1,6 position.</text>
</comment>
<dbReference type="InterPro" id="IPR013780">
    <property type="entry name" value="Glyco_hydro_b"/>
</dbReference>
<dbReference type="InterPro" id="IPR044143">
    <property type="entry name" value="GlgB_N_E_set_prok"/>
</dbReference>
<dbReference type="CDD" id="cd11322">
    <property type="entry name" value="AmyAc_Glg_BE"/>
    <property type="match status" value="1"/>
</dbReference>
<keyword evidence="8 10" id="KW-0320">Glycogen biosynthesis</keyword>
<proteinExistence type="inferred from homology"/>
<keyword evidence="13" id="KW-1185">Reference proteome</keyword>
<evidence type="ECO:0000256" key="3">
    <source>
        <dbReference type="ARBA" id="ARBA00004964"/>
    </source>
</evidence>